<protein>
    <submittedName>
        <fullName evidence="1">Uncharacterized protein</fullName>
    </submittedName>
</protein>
<gene>
    <name evidence="1" type="ORF">G6F51_013287</name>
</gene>
<name>A0A9P6XTB2_RHIOR</name>
<organism evidence="1 2">
    <name type="scientific">Rhizopus oryzae</name>
    <name type="common">Mucormycosis agent</name>
    <name type="synonym">Rhizopus arrhizus var. delemar</name>
    <dbReference type="NCBI Taxonomy" id="64495"/>
    <lineage>
        <taxon>Eukaryota</taxon>
        <taxon>Fungi</taxon>
        <taxon>Fungi incertae sedis</taxon>
        <taxon>Mucoromycota</taxon>
        <taxon>Mucoromycotina</taxon>
        <taxon>Mucoromycetes</taxon>
        <taxon>Mucorales</taxon>
        <taxon>Mucorineae</taxon>
        <taxon>Rhizopodaceae</taxon>
        <taxon>Rhizopus</taxon>
    </lineage>
</organism>
<dbReference type="Gene3D" id="3.40.50.11490">
    <property type="match status" value="1"/>
</dbReference>
<dbReference type="AlphaFoldDB" id="A0A9P6XTB2"/>
<sequence>MLPPEQVFPNYSGGFITTDATNIIYRPSIIDDICNEIEKLNSDINLKGSWRFVLPYNFISHIKKTVKDQKQAEAAQNAIIKISLALSNNKIEILKPWSTELQDLNSVRFLDAVTHSYYKKHQFFVFVDEISSVASPDRLCSLDFVHSSQLSSTFM</sequence>
<proteinExistence type="predicted"/>
<evidence type="ECO:0000313" key="1">
    <source>
        <dbReference type="EMBL" id="KAG1532050.1"/>
    </source>
</evidence>
<accession>A0A9P6XTB2</accession>
<dbReference type="EMBL" id="JAANIT010004966">
    <property type="protein sequence ID" value="KAG1532050.1"/>
    <property type="molecule type" value="Genomic_DNA"/>
</dbReference>
<reference evidence="1" key="1">
    <citation type="journal article" date="2020" name="Microb. Genom.">
        <title>Genetic diversity of clinical and environmental Mucorales isolates obtained from an investigation of mucormycosis cases among solid organ transplant recipients.</title>
        <authorList>
            <person name="Nguyen M.H."/>
            <person name="Kaul D."/>
            <person name="Muto C."/>
            <person name="Cheng S.J."/>
            <person name="Richter R.A."/>
            <person name="Bruno V.M."/>
            <person name="Liu G."/>
            <person name="Beyhan S."/>
            <person name="Sundermann A.J."/>
            <person name="Mounaud S."/>
            <person name="Pasculle A.W."/>
            <person name="Nierman W.C."/>
            <person name="Driscoll E."/>
            <person name="Cumbie R."/>
            <person name="Clancy C.J."/>
            <person name="Dupont C.L."/>
        </authorList>
    </citation>
    <scope>NUCLEOTIDE SEQUENCE</scope>
    <source>
        <strain evidence="1">GL16</strain>
    </source>
</reference>
<comment type="caution">
    <text evidence="1">The sequence shown here is derived from an EMBL/GenBank/DDBJ whole genome shotgun (WGS) entry which is preliminary data.</text>
</comment>
<dbReference type="Proteomes" id="UP000717996">
    <property type="component" value="Unassembled WGS sequence"/>
</dbReference>
<evidence type="ECO:0000313" key="2">
    <source>
        <dbReference type="Proteomes" id="UP000717996"/>
    </source>
</evidence>